<name>A0ABR4TS75_9PROT</name>
<proteinExistence type="predicted"/>
<accession>A0ABR4TS75</accession>
<evidence type="ECO:0000313" key="1">
    <source>
        <dbReference type="EMBL" id="KEO58667.1"/>
    </source>
</evidence>
<comment type="caution">
    <text evidence="1">The sequence shown here is derived from an EMBL/GenBank/DDBJ whole genome shotgun (WGS) entry which is preliminary data.</text>
</comment>
<dbReference type="RefSeq" id="WP_037987864.1">
    <property type="nucleotide sequence ID" value="NZ_AUNC01000005.1"/>
</dbReference>
<organism evidence="1 2">
    <name type="scientific">Thalassospira permensis NBRC 106175</name>
    <dbReference type="NCBI Taxonomy" id="1353532"/>
    <lineage>
        <taxon>Bacteria</taxon>
        <taxon>Pseudomonadati</taxon>
        <taxon>Pseudomonadota</taxon>
        <taxon>Alphaproteobacteria</taxon>
        <taxon>Rhodospirillales</taxon>
        <taxon>Thalassospiraceae</taxon>
        <taxon>Thalassospira</taxon>
    </lineage>
</organism>
<evidence type="ECO:0000313" key="2">
    <source>
        <dbReference type="Proteomes" id="UP000027463"/>
    </source>
</evidence>
<dbReference type="Proteomes" id="UP000027463">
    <property type="component" value="Unassembled WGS sequence"/>
</dbReference>
<reference evidence="1 2" key="1">
    <citation type="submission" date="2013-07" db="EMBL/GenBank/DDBJ databases">
        <title>Thalassospira permensis NBRC 106175 Genome Sequencing.</title>
        <authorList>
            <person name="Lai Q."/>
            <person name="Shao Z."/>
        </authorList>
    </citation>
    <scope>NUCLEOTIDE SEQUENCE [LARGE SCALE GENOMIC DNA]</scope>
    <source>
        <strain evidence="1 2">NBRC 106175</strain>
    </source>
</reference>
<sequence>MSDDKEWNIPAIQRIFSSQSTEIARIADDAGIDKSKIFKNISPMSIPFTDHSIIEFDIDGTFTLFGTFEAEFRHTDKNKNVKFFGRFISITTKKDYESKIVEMEINKKNSIKKLIKKEELEKSMEIDLFNFRNKEISSEISKKSNQYGEKYTPHFKSMPTSRPLGFFEKFKPYTRATKIGQLSFFSEIEDEIKKEINIKIKIENHEEGLEEYGKIDIEEKLCKEIIKEIQSNETT</sequence>
<keyword evidence="2" id="KW-1185">Reference proteome</keyword>
<gene>
    <name evidence="1" type="ORF">SMB34_13035</name>
</gene>
<protein>
    <submittedName>
        <fullName evidence="1">Uncharacterized protein</fullName>
    </submittedName>
</protein>
<dbReference type="EMBL" id="AUNC01000005">
    <property type="protein sequence ID" value="KEO58667.1"/>
    <property type="molecule type" value="Genomic_DNA"/>
</dbReference>